<organism evidence="3 4">
    <name type="scientific">Methylobacterium longum</name>
    <dbReference type="NCBI Taxonomy" id="767694"/>
    <lineage>
        <taxon>Bacteria</taxon>
        <taxon>Pseudomonadati</taxon>
        <taxon>Pseudomonadota</taxon>
        <taxon>Alphaproteobacteria</taxon>
        <taxon>Hyphomicrobiales</taxon>
        <taxon>Methylobacteriaceae</taxon>
        <taxon>Methylobacterium</taxon>
    </lineage>
</organism>
<feature type="region of interest" description="Disordered" evidence="2">
    <location>
        <begin position="96"/>
        <end position="131"/>
    </location>
</feature>
<evidence type="ECO:0000313" key="4">
    <source>
        <dbReference type="Proteomes" id="UP001244297"/>
    </source>
</evidence>
<evidence type="ECO:0000256" key="1">
    <source>
        <dbReference type="ARBA" id="ARBA00007031"/>
    </source>
</evidence>
<accession>A0ABT8AVR4</accession>
<keyword evidence="4" id="KW-1185">Reference proteome</keyword>
<dbReference type="InterPro" id="IPR008807">
    <property type="entry name" value="ROS_MUCR"/>
</dbReference>
<name>A0ABT8AVR4_9HYPH</name>
<sequence length="131" mass="14055">MPAALPDIMARLSAALTQIGSPEAERAPDVSVEKPTRAQIGKSIQGDGMVSFPDGKSHTSLKSHLASRGLDPRSYRDHSGLPADYRVVVPWHAGQRSALARPSARVERARRLGPDHAMVGTQPDERAEVTA</sequence>
<feature type="compositionally biased region" description="Basic and acidic residues" evidence="2">
    <location>
        <begin position="23"/>
        <end position="36"/>
    </location>
</feature>
<reference evidence="4" key="1">
    <citation type="journal article" date="2019" name="Int. J. Syst. Evol. Microbiol.">
        <title>The Global Catalogue of Microorganisms (GCM) 10K type strain sequencing project: providing services to taxonomists for standard genome sequencing and annotation.</title>
        <authorList>
            <consortium name="The Broad Institute Genomics Platform"/>
            <consortium name="The Broad Institute Genome Sequencing Center for Infectious Disease"/>
            <person name="Wu L."/>
            <person name="Ma J."/>
        </authorList>
    </citation>
    <scope>NUCLEOTIDE SEQUENCE [LARGE SCALE GENOMIC DNA]</scope>
    <source>
        <strain evidence="4">CECT 7806</strain>
    </source>
</reference>
<feature type="region of interest" description="Disordered" evidence="2">
    <location>
        <begin position="19"/>
        <end position="75"/>
    </location>
</feature>
<dbReference type="Pfam" id="PF05443">
    <property type="entry name" value="ROS_MUCR"/>
    <property type="match status" value="1"/>
</dbReference>
<protein>
    <submittedName>
        <fullName evidence="3">MucR family transcriptional regulator</fullName>
    </submittedName>
</protein>
<proteinExistence type="inferred from homology"/>
<dbReference type="EMBL" id="JAUFPT010000092">
    <property type="protein sequence ID" value="MDN3574057.1"/>
    <property type="molecule type" value="Genomic_DNA"/>
</dbReference>
<dbReference type="InterPro" id="IPR041920">
    <property type="entry name" value="ROS/MUCR_sf"/>
</dbReference>
<dbReference type="Proteomes" id="UP001244297">
    <property type="component" value="Unassembled WGS sequence"/>
</dbReference>
<feature type="compositionally biased region" description="Basic and acidic residues" evidence="2">
    <location>
        <begin position="104"/>
        <end position="114"/>
    </location>
</feature>
<comment type="caution">
    <text evidence="3">The sequence shown here is derived from an EMBL/GenBank/DDBJ whole genome shotgun (WGS) entry which is preliminary data.</text>
</comment>
<dbReference type="Gene3D" id="1.10.10.1550">
    <property type="entry name" value="ROS/MUCR transcriptional regulator protein"/>
    <property type="match status" value="1"/>
</dbReference>
<gene>
    <name evidence="3" type="ORF">QWZ18_26075</name>
</gene>
<evidence type="ECO:0000313" key="3">
    <source>
        <dbReference type="EMBL" id="MDN3574057.1"/>
    </source>
</evidence>
<dbReference type="RefSeq" id="WP_279602686.1">
    <property type="nucleotide sequence ID" value="NZ_BPQS01000014.1"/>
</dbReference>
<evidence type="ECO:0000256" key="2">
    <source>
        <dbReference type="SAM" id="MobiDB-lite"/>
    </source>
</evidence>
<comment type="similarity">
    <text evidence="1">Belongs to the ros/MucR family.</text>
</comment>